<feature type="coiled-coil region" evidence="10">
    <location>
        <begin position="108"/>
        <end position="145"/>
    </location>
</feature>
<evidence type="ECO:0000256" key="3">
    <source>
        <dbReference type="ARBA" id="ARBA00022679"/>
    </source>
</evidence>
<evidence type="ECO:0000256" key="1">
    <source>
        <dbReference type="ARBA" id="ARBA00012513"/>
    </source>
</evidence>
<evidence type="ECO:0000256" key="2">
    <source>
        <dbReference type="ARBA" id="ARBA00022527"/>
    </source>
</evidence>
<evidence type="ECO:0000256" key="7">
    <source>
        <dbReference type="ARBA" id="ARBA00047899"/>
    </source>
</evidence>
<organism evidence="13 14">
    <name type="scientific">Discostella pseudostelligera</name>
    <dbReference type="NCBI Taxonomy" id="259834"/>
    <lineage>
        <taxon>Eukaryota</taxon>
        <taxon>Sar</taxon>
        <taxon>Stramenopiles</taxon>
        <taxon>Ochrophyta</taxon>
        <taxon>Bacillariophyta</taxon>
        <taxon>Coscinodiscophyceae</taxon>
        <taxon>Thalassiosirophycidae</taxon>
        <taxon>Stephanodiscales</taxon>
        <taxon>Stephanodiscaceae</taxon>
        <taxon>Discostella</taxon>
    </lineage>
</organism>
<dbReference type="GO" id="GO:0004674">
    <property type="term" value="F:protein serine/threonine kinase activity"/>
    <property type="evidence" value="ECO:0007669"/>
    <property type="project" value="UniProtKB-KW"/>
</dbReference>
<dbReference type="Gene3D" id="3.30.200.20">
    <property type="entry name" value="Phosphorylase Kinase, domain 1"/>
    <property type="match status" value="1"/>
</dbReference>
<dbReference type="InterPro" id="IPR050236">
    <property type="entry name" value="Ser_Thr_kinase_AGC"/>
</dbReference>
<keyword evidence="10" id="KW-0175">Coiled coil</keyword>
<keyword evidence="5" id="KW-0418">Kinase</keyword>
<evidence type="ECO:0000256" key="11">
    <source>
        <dbReference type="SAM" id="MobiDB-lite"/>
    </source>
</evidence>
<evidence type="ECO:0000256" key="5">
    <source>
        <dbReference type="ARBA" id="ARBA00022777"/>
    </source>
</evidence>
<dbReference type="PANTHER" id="PTHR24356">
    <property type="entry name" value="SERINE/THREONINE-PROTEIN KINASE"/>
    <property type="match status" value="1"/>
</dbReference>
<dbReference type="Gene3D" id="1.25.40.10">
    <property type="entry name" value="Tetratricopeptide repeat domain"/>
    <property type="match status" value="1"/>
</dbReference>
<proteinExistence type="predicted"/>
<dbReference type="InterPro" id="IPR017441">
    <property type="entry name" value="Protein_kinase_ATP_BS"/>
</dbReference>
<evidence type="ECO:0000256" key="8">
    <source>
        <dbReference type="ARBA" id="ARBA00048679"/>
    </source>
</evidence>
<dbReference type="SUPFAM" id="SSF48452">
    <property type="entry name" value="TPR-like"/>
    <property type="match status" value="1"/>
</dbReference>
<dbReference type="SMART" id="SM00220">
    <property type="entry name" value="S_TKc"/>
    <property type="match status" value="1"/>
</dbReference>
<feature type="domain" description="Protein kinase" evidence="12">
    <location>
        <begin position="212"/>
        <end position="486"/>
    </location>
</feature>
<keyword evidence="2" id="KW-0723">Serine/threonine-protein kinase</keyword>
<sequence length="957" mass="108011">MEQDASSMPDPNELRLAANARFAANALDEALPLYSLAVEVARRRIGIDQQSPPPSPEQQTESTDELVIHLCNLSACLYKMEMYDEACHRAAEAVSVSGRQNLKALFRLARAQLAIKEYSSAMETIQQALSRCDEELQQHEQLQMQAAAASDSNNDSNVNSIILQRKEFEKLKLATLREQGQQQTASQDIIQSIKLEPRTPSIKEFTRPNKSSDSYSPLGNGNFSTVVICQHKVTNETFALKIIEKEECKKLAKRQHPNVFNEVAMERRILTQKRLPRHVNIIQCYHAMQDYGNLYFLMDLHHEHGDLWSKLRYQKCMVGCHSSLIRIYAYELLSALEHCHRHGIVHRDVKPENILLSEQGGHVILIDFGTAKDLIVTDLNGPEFVGTPDFMSPEAVKEPKEGSAGSDFTSDLWALGVVIYQLYAGALPFESQSPYLGFLKIQRGVNVGRNMGVWDDDAWDLIQKLLKVNPKDRLGAGCFEWIPPSKVEKNDANGKETNTLQGELFDEERLARKTDESTQQQTHGKIIRHGNGYDIIRQHPFFAKQSSTLLVETNSHLKSESEQPIHQPIPSLRDLAIRATAHFIDQSSLDVNLEDLHPPGDNSSYDALRLKPSDRRRVMHLLDRLHILKEPRVYRRFFSSKQDARLGRIRPESRDVIGLTQVNDKMGHFRGVGEDQPHPELQLPADKLIGNTKTTIHHITNPLFCKSINDQCSGEHDDGVVQRKEYIKQLKESIRLVNRVRPTVVIACGYFDDSCRKLLSKVNETVPVILHDGTSFFNFWVYGAHCVAVPLRYLRAKVDGDVEEDRLRNEALAWFRMELEQIKMARSHGYVFVDGDPREIPNEWIAKMGKSHVLGLLGLCNDPNDVTNGEGGVVGEASEQSLRFETVYSIANCGTDDTANKDGREIEDDISTSSSDSDAGDAPEDAHAMHIVGRNENGVRCITVQEEELVWDVDVLL</sequence>
<keyword evidence="6 9" id="KW-0067">ATP-binding</keyword>
<dbReference type="PANTHER" id="PTHR24356:SF163">
    <property type="entry name" value="3-PHOSPHOINOSITIDE-DEPENDENT PROTEIN KINASE 1-RELATED"/>
    <property type="match status" value="1"/>
</dbReference>
<dbReference type="InterPro" id="IPR000719">
    <property type="entry name" value="Prot_kinase_dom"/>
</dbReference>
<dbReference type="Proteomes" id="UP001530293">
    <property type="component" value="Unassembled WGS sequence"/>
</dbReference>
<keyword evidence="4 9" id="KW-0547">Nucleotide-binding</keyword>
<dbReference type="InterPro" id="IPR011009">
    <property type="entry name" value="Kinase-like_dom_sf"/>
</dbReference>
<feature type="region of interest" description="Disordered" evidence="11">
    <location>
        <begin position="898"/>
        <end position="923"/>
    </location>
</feature>
<comment type="caution">
    <text evidence="13">The sequence shown here is derived from an EMBL/GenBank/DDBJ whole genome shotgun (WGS) entry which is preliminary data.</text>
</comment>
<comment type="catalytic activity">
    <reaction evidence="8">
        <text>L-seryl-[protein] + ATP = O-phospho-L-seryl-[protein] + ADP + H(+)</text>
        <dbReference type="Rhea" id="RHEA:17989"/>
        <dbReference type="Rhea" id="RHEA-COMP:9863"/>
        <dbReference type="Rhea" id="RHEA-COMP:11604"/>
        <dbReference type="ChEBI" id="CHEBI:15378"/>
        <dbReference type="ChEBI" id="CHEBI:29999"/>
        <dbReference type="ChEBI" id="CHEBI:30616"/>
        <dbReference type="ChEBI" id="CHEBI:83421"/>
        <dbReference type="ChEBI" id="CHEBI:456216"/>
        <dbReference type="EC" id="2.7.11.1"/>
    </reaction>
</comment>
<dbReference type="PROSITE" id="PS00107">
    <property type="entry name" value="PROTEIN_KINASE_ATP"/>
    <property type="match status" value="1"/>
</dbReference>
<evidence type="ECO:0000313" key="14">
    <source>
        <dbReference type="Proteomes" id="UP001530293"/>
    </source>
</evidence>
<evidence type="ECO:0000256" key="9">
    <source>
        <dbReference type="PROSITE-ProRule" id="PRU10141"/>
    </source>
</evidence>
<dbReference type="EMBL" id="JALLBG020000236">
    <property type="protein sequence ID" value="KAL3758288.1"/>
    <property type="molecule type" value="Genomic_DNA"/>
</dbReference>
<dbReference type="PROSITE" id="PS50011">
    <property type="entry name" value="PROTEIN_KINASE_DOM"/>
    <property type="match status" value="1"/>
</dbReference>
<gene>
    <name evidence="13" type="ORF">ACHAWU_005369</name>
</gene>
<evidence type="ECO:0000256" key="10">
    <source>
        <dbReference type="SAM" id="Coils"/>
    </source>
</evidence>
<evidence type="ECO:0000259" key="12">
    <source>
        <dbReference type="PROSITE" id="PS50011"/>
    </source>
</evidence>
<dbReference type="SUPFAM" id="SSF56112">
    <property type="entry name" value="Protein kinase-like (PK-like)"/>
    <property type="match status" value="1"/>
</dbReference>
<evidence type="ECO:0000256" key="6">
    <source>
        <dbReference type="ARBA" id="ARBA00022840"/>
    </source>
</evidence>
<dbReference type="InterPro" id="IPR019734">
    <property type="entry name" value="TPR_rpt"/>
</dbReference>
<dbReference type="AlphaFoldDB" id="A0ABD3M602"/>
<evidence type="ECO:0000313" key="13">
    <source>
        <dbReference type="EMBL" id="KAL3758288.1"/>
    </source>
</evidence>
<accession>A0ABD3M602</accession>
<protein>
    <recommendedName>
        <fullName evidence="1">non-specific serine/threonine protein kinase</fullName>
        <ecNumber evidence="1">2.7.11.1</ecNumber>
    </recommendedName>
</protein>
<reference evidence="13 14" key="1">
    <citation type="submission" date="2024-10" db="EMBL/GenBank/DDBJ databases">
        <title>Updated reference genomes for cyclostephanoid diatoms.</title>
        <authorList>
            <person name="Roberts W.R."/>
            <person name="Alverson A.J."/>
        </authorList>
    </citation>
    <scope>NUCLEOTIDE SEQUENCE [LARGE SCALE GENOMIC DNA]</scope>
    <source>
        <strain evidence="13 14">AJA232-27</strain>
    </source>
</reference>
<dbReference type="GO" id="GO:0005524">
    <property type="term" value="F:ATP binding"/>
    <property type="evidence" value="ECO:0007669"/>
    <property type="project" value="UniProtKB-UniRule"/>
</dbReference>
<dbReference type="SMART" id="SM00028">
    <property type="entry name" value="TPR"/>
    <property type="match status" value="3"/>
</dbReference>
<dbReference type="Gene3D" id="1.10.510.10">
    <property type="entry name" value="Transferase(Phosphotransferase) domain 1"/>
    <property type="match status" value="1"/>
</dbReference>
<name>A0ABD3M602_9STRA</name>
<evidence type="ECO:0000256" key="4">
    <source>
        <dbReference type="ARBA" id="ARBA00022741"/>
    </source>
</evidence>
<dbReference type="InterPro" id="IPR008271">
    <property type="entry name" value="Ser/Thr_kinase_AS"/>
</dbReference>
<comment type="catalytic activity">
    <reaction evidence="7">
        <text>L-threonyl-[protein] + ATP = O-phospho-L-threonyl-[protein] + ADP + H(+)</text>
        <dbReference type="Rhea" id="RHEA:46608"/>
        <dbReference type="Rhea" id="RHEA-COMP:11060"/>
        <dbReference type="Rhea" id="RHEA-COMP:11605"/>
        <dbReference type="ChEBI" id="CHEBI:15378"/>
        <dbReference type="ChEBI" id="CHEBI:30013"/>
        <dbReference type="ChEBI" id="CHEBI:30616"/>
        <dbReference type="ChEBI" id="CHEBI:61977"/>
        <dbReference type="ChEBI" id="CHEBI:456216"/>
        <dbReference type="EC" id="2.7.11.1"/>
    </reaction>
</comment>
<dbReference type="PROSITE" id="PS00108">
    <property type="entry name" value="PROTEIN_KINASE_ST"/>
    <property type="match status" value="1"/>
</dbReference>
<keyword evidence="3" id="KW-0808">Transferase</keyword>
<feature type="binding site" evidence="9">
    <location>
        <position position="241"/>
    </location>
    <ligand>
        <name>ATP</name>
        <dbReference type="ChEBI" id="CHEBI:30616"/>
    </ligand>
</feature>
<dbReference type="Pfam" id="PF00069">
    <property type="entry name" value="Pkinase"/>
    <property type="match status" value="1"/>
</dbReference>
<dbReference type="EC" id="2.7.11.1" evidence="1"/>
<dbReference type="InterPro" id="IPR011990">
    <property type="entry name" value="TPR-like_helical_dom_sf"/>
</dbReference>
<keyword evidence="14" id="KW-1185">Reference proteome</keyword>